<keyword evidence="2" id="KW-0813">Transport</keyword>
<dbReference type="InterPro" id="IPR036259">
    <property type="entry name" value="MFS_trans_sf"/>
</dbReference>
<dbReference type="PANTHER" id="PTHR42718:SF46">
    <property type="entry name" value="BLR6921 PROTEIN"/>
    <property type="match status" value="1"/>
</dbReference>
<feature type="transmembrane region" description="Helical" evidence="7">
    <location>
        <begin position="23"/>
        <end position="43"/>
    </location>
</feature>
<evidence type="ECO:0000256" key="2">
    <source>
        <dbReference type="ARBA" id="ARBA00022448"/>
    </source>
</evidence>
<dbReference type="PANTHER" id="PTHR42718">
    <property type="entry name" value="MAJOR FACILITATOR SUPERFAMILY MULTIDRUG TRANSPORTER MFSC"/>
    <property type="match status" value="1"/>
</dbReference>
<comment type="caution">
    <text evidence="9">The sequence shown here is derived from an EMBL/GenBank/DDBJ whole genome shotgun (WGS) entry which is preliminary data.</text>
</comment>
<comment type="subcellular location">
    <subcellularLocation>
        <location evidence="1">Cell membrane</location>
        <topology evidence="1">Multi-pass membrane protein</topology>
    </subcellularLocation>
</comment>
<protein>
    <recommendedName>
        <fullName evidence="8">Major facilitator superfamily (MFS) profile domain-containing protein</fullName>
    </recommendedName>
</protein>
<evidence type="ECO:0000313" key="9">
    <source>
        <dbReference type="EMBL" id="GAA2405842.1"/>
    </source>
</evidence>
<proteinExistence type="predicted"/>
<feature type="transmembrane region" description="Helical" evidence="7">
    <location>
        <begin position="216"/>
        <end position="237"/>
    </location>
</feature>
<keyword evidence="5 7" id="KW-1133">Transmembrane helix</keyword>
<keyword evidence="6 7" id="KW-0472">Membrane</keyword>
<feature type="transmembrane region" description="Helical" evidence="7">
    <location>
        <begin position="55"/>
        <end position="74"/>
    </location>
</feature>
<dbReference type="Gene3D" id="1.20.1250.20">
    <property type="entry name" value="MFS general substrate transporter like domains"/>
    <property type="match status" value="1"/>
</dbReference>
<evidence type="ECO:0000256" key="4">
    <source>
        <dbReference type="ARBA" id="ARBA00022692"/>
    </source>
</evidence>
<feature type="transmembrane region" description="Helical" evidence="7">
    <location>
        <begin position="191"/>
        <end position="210"/>
    </location>
</feature>
<evidence type="ECO:0000256" key="7">
    <source>
        <dbReference type="SAM" id="Phobius"/>
    </source>
</evidence>
<evidence type="ECO:0000256" key="5">
    <source>
        <dbReference type="ARBA" id="ARBA00022989"/>
    </source>
</evidence>
<dbReference type="PROSITE" id="PS50850">
    <property type="entry name" value="MFS"/>
    <property type="match status" value="1"/>
</dbReference>
<feature type="transmembrane region" description="Helical" evidence="7">
    <location>
        <begin position="307"/>
        <end position="324"/>
    </location>
</feature>
<dbReference type="Pfam" id="PF07690">
    <property type="entry name" value="MFS_1"/>
    <property type="match status" value="1"/>
</dbReference>
<keyword evidence="4 7" id="KW-0812">Transmembrane</keyword>
<evidence type="ECO:0000256" key="1">
    <source>
        <dbReference type="ARBA" id="ARBA00004651"/>
    </source>
</evidence>
<organism evidence="9 10">
    <name type="scientific">Actinomadura vinacea</name>
    <dbReference type="NCBI Taxonomy" id="115336"/>
    <lineage>
        <taxon>Bacteria</taxon>
        <taxon>Bacillati</taxon>
        <taxon>Actinomycetota</taxon>
        <taxon>Actinomycetes</taxon>
        <taxon>Streptosporangiales</taxon>
        <taxon>Thermomonosporaceae</taxon>
        <taxon>Actinomadura</taxon>
    </lineage>
</organism>
<keyword evidence="3" id="KW-1003">Cell membrane</keyword>
<sequence length="333" mass="34119">MLIASRQSSGSGSSIVDDLNWRWLFYVNIPFCVAALVAAVRLLPKDTERAPDARLDVLGMALLSPGLAALVYGLSEAGDGAGLTSVPVLAGAGGGAVLIALFAVHALRRGENALIDLRLLRRRPFLSATGGLFLYTAAVFGLMILIPLYPQVVRGDSPLDAGWLLAPLGLGAIVTMPLAGRLADRYGSRWLAAGGLALALCGALVLTAIGPNTSRAVLMGAVFVIGLGHGLVAPSLMAAAYQGLPRPSIPGATAGANILVRIGSSIGTAGLAIVLQLAIRDGVPGTNGNLREAGSAPQLAEAFTHTFWWAVAIAAVALIPVLAVPRRKPTPTP</sequence>
<feature type="transmembrane region" description="Helical" evidence="7">
    <location>
        <begin position="258"/>
        <end position="279"/>
    </location>
</feature>
<feature type="domain" description="Major facilitator superfamily (MFS) profile" evidence="8">
    <location>
        <begin position="1"/>
        <end position="329"/>
    </location>
</feature>
<feature type="transmembrane region" description="Helical" evidence="7">
    <location>
        <begin position="86"/>
        <end position="104"/>
    </location>
</feature>
<gene>
    <name evidence="9" type="ORF">GCM10010191_12200</name>
</gene>
<dbReference type="Proteomes" id="UP001501231">
    <property type="component" value="Unassembled WGS sequence"/>
</dbReference>
<dbReference type="EMBL" id="BAAARW010000004">
    <property type="protein sequence ID" value="GAA2405842.1"/>
    <property type="molecule type" value="Genomic_DNA"/>
</dbReference>
<feature type="transmembrane region" description="Helical" evidence="7">
    <location>
        <begin position="125"/>
        <end position="149"/>
    </location>
</feature>
<keyword evidence="10" id="KW-1185">Reference proteome</keyword>
<name>A0ABN3IIS1_9ACTN</name>
<reference evidence="9 10" key="1">
    <citation type="journal article" date="2019" name="Int. J. Syst. Evol. Microbiol.">
        <title>The Global Catalogue of Microorganisms (GCM) 10K type strain sequencing project: providing services to taxonomists for standard genome sequencing and annotation.</title>
        <authorList>
            <consortium name="The Broad Institute Genomics Platform"/>
            <consortium name="The Broad Institute Genome Sequencing Center for Infectious Disease"/>
            <person name="Wu L."/>
            <person name="Ma J."/>
        </authorList>
    </citation>
    <scope>NUCLEOTIDE SEQUENCE [LARGE SCALE GENOMIC DNA]</scope>
    <source>
        <strain evidence="9 10">JCM 3325</strain>
    </source>
</reference>
<feature type="transmembrane region" description="Helical" evidence="7">
    <location>
        <begin position="161"/>
        <end position="179"/>
    </location>
</feature>
<accession>A0ABN3IIS1</accession>
<evidence type="ECO:0000313" key="10">
    <source>
        <dbReference type="Proteomes" id="UP001501231"/>
    </source>
</evidence>
<evidence type="ECO:0000259" key="8">
    <source>
        <dbReference type="PROSITE" id="PS50850"/>
    </source>
</evidence>
<dbReference type="SUPFAM" id="SSF103473">
    <property type="entry name" value="MFS general substrate transporter"/>
    <property type="match status" value="1"/>
</dbReference>
<dbReference type="InterPro" id="IPR020846">
    <property type="entry name" value="MFS_dom"/>
</dbReference>
<dbReference type="InterPro" id="IPR011701">
    <property type="entry name" value="MFS"/>
</dbReference>
<evidence type="ECO:0000256" key="6">
    <source>
        <dbReference type="ARBA" id="ARBA00023136"/>
    </source>
</evidence>
<evidence type="ECO:0000256" key="3">
    <source>
        <dbReference type="ARBA" id="ARBA00022475"/>
    </source>
</evidence>